<keyword evidence="3" id="KW-0175">Coiled coil</keyword>
<protein>
    <submittedName>
        <fullName evidence="7">tRNA-dihydrouridine(16/17) synthase [NAD(P)(+)]-like</fullName>
    </submittedName>
</protein>
<dbReference type="Pfam" id="PF01207">
    <property type="entry name" value="Dus"/>
    <property type="match status" value="1"/>
</dbReference>
<gene>
    <name evidence="7" type="primary">LOC102800902</name>
</gene>
<dbReference type="Gene3D" id="3.20.20.70">
    <property type="entry name" value="Aldolase class I"/>
    <property type="match status" value="1"/>
</dbReference>
<sequence>MDGSEQIKDERDKEKFEFWEKVLQRAKYVVAPMVDQSELAWRMLSRRYGAQLCYTPMFHASVFIRDENYRKEALLSCPEDRPLIVQFCANDPNIFLKAALLAQDSCDAIDLNLGCPQSIAKRVILTEGNLHNPALFSGLQPNICEMSEQYFIMVNKYPCPLSYIRGHLFKLWHHALQVHIDLRTDLARAKNLESIKQVNDELKKRCQEDMKTSNGLLNGKLPLPYWICQPFVRTSPAESKKMKQEKSLKRPLASIGDQDRNYEGLSKNQIKKRMRNPSIKFDSNGQKKGKQYQKCVNCGNPKGLRCIFELCRSCCKNKAHKMMADCPGHHLYFKSKQEKRLKWEAEQKEKERLSQELECHVTELEIESITESDQSQDKEIQQTESTKLLSQDLPSQ</sequence>
<keyword evidence="2" id="KW-0520">NAD</keyword>
<dbReference type="PANTHER" id="PTHR11082">
    <property type="entry name" value="TRNA-DIHYDROURIDINE SYNTHASE"/>
    <property type="match status" value="1"/>
</dbReference>
<evidence type="ECO:0000256" key="1">
    <source>
        <dbReference type="ARBA" id="ARBA00022857"/>
    </source>
</evidence>
<dbReference type="InterPro" id="IPR035587">
    <property type="entry name" value="DUS-like_FMN-bd"/>
</dbReference>
<proteinExistence type="predicted"/>
<dbReference type="Proteomes" id="UP000694865">
    <property type="component" value="Unplaced"/>
</dbReference>
<name>A0ABM0LXJ0_SACKO</name>
<evidence type="ECO:0000313" key="6">
    <source>
        <dbReference type="Proteomes" id="UP000694865"/>
    </source>
</evidence>
<organism evidence="6 7">
    <name type="scientific">Saccoglossus kowalevskii</name>
    <name type="common">Acorn worm</name>
    <dbReference type="NCBI Taxonomy" id="10224"/>
    <lineage>
        <taxon>Eukaryota</taxon>
        <taxon>Metazoa</taxon>
        <taxon>Hemichordata</taxon>
        <taxon>Enteropneusta</taxon>
        <taxon>Harrimaniidae</taxon>
        <taxon>Saccoglossus</taxon>
    </lineage>
</organism>
<dbReference type="RefSeq" id="XP_006812481.1">
    <property type="nucleotide sequence ID" value="XM_006812418.1"/>
</dbReference>
<feature type="domain" description="DUS-like FMN-binding" evidence="5">
    <location>
        <begin position="30"/>
        <end position="122"/>
    </location>
</feature>
<keyword evidence="1" id="KW-0521">NADP</keyword>
<feature type="coiled-coil region" evidence="3">
    <location>
        <begin position="336"/>
        <end position="367"/>
    </location>
</feature>
<dbReference type="GeneID" id="102800902"/>
<accession>A0ABM0LXJ0</accession>
<evidence type="ECO:0000256" key="4">
    <source>
        <dbReference type="SAM" id="MobiDB-lite"/>
    </source>
</evidence>
<dbReference type="SUPFAM" id="SSF51395">
    <property type="entry name" value="FMN-linked oxidoreductases"/>
    <property type="match status" value="1"/>
</dbReference>
<evidence type="ECO:0000256" key="3">
    <source>
        <dbReference type="SAM" id="Coils"/>
    </source>
</evidence>
<evidence type="ECO:0000256" key="2">
    <source>
        <dbReference type="ARBA" id="ARBA00023027"/>
    </source>
</evidence>
<keyword evidence="6" id="KW-1185">Reference proteome</keyword>
<dbReference type="InterPro" id="IPR013785">
    <property type="entry name" value="Aldolase_TIM"/>
</dbReference>
<dbReference type="CDD" id="cd02801">
    <property type="entry name" value="DUS_like_FMN"/>
    <property type="match status" value="1"/>
</dbReference>
<dbReference type="PANTHER" id="PTHR11082:SF5">
    <property type="entry name" value="TRNA-DIHYDROURIDINE(16_17) SYNTHASE [NAD(P)(+)]-LIKE"/>
    <property type="match status" value="1"/>
</dbReference>
<feature type="compositionally biased region" description="Polar residues" evidence="4">
    <location>
        <begin position="382"/>
        <end position="396"/>
    </location>
</feature>
<evidence type="ECO:0000313" key="7">
    <source>
        <dbReference type="RefSeq" id="XP_006812481.1"/>
    </source>
</evidence>
<reference evidence="7" key="1">
    <citation type="submission" date="2025-08" db="UniProtKB">
        <authorList>
            <consortium name="RefSeq"/>
        </authorList>
    </citation>
    <scope>IDENTIFICATION</scope>
    <source>
        <tissue evidence="7">Testes</tissue>
    </source>
</reference>
<evidence type="ECO:0000259" key="5">
    <source>
        <dbReference type="Pfam" id="PF01207"/>
    </source>
</evidence>
<feature type="region of interest" description="Disordered" evidence="4">
    <location>
        <begin position="370"/>
        <end position="396"/>
    </location>
</feature>